<organism evidence="2">
    <name type="scientific">viral metagenome</name>
    <dbReference type="NCBI Taxonomy" id="1070528"/>
    <lineage>
        <taxon>unclassified sequences</taxon>
        <taxon>metagenomes</taxon>
        <taxon>organismal metagenomes</taxon>
    </lineage>
</organism>
<protein>
    <submittedName>
        <fullName evidence="2">Uncharacterized protein</fullName>
    </submittedName>
</protein>
<feature type="transmembrane region" description="Helical" evidence="1">
    <location>
        <begin position="44"/>
        <end position="65"/>
    </location>
</feature>
<keyword evidence="1" id="KW-0472">Membrane</keyword>
<dbReference type="AlphaFoldDB" id="A0A6C0DB05"/>
<reference evidence="2" key="1">
    <citation type="journal article" date="2020" name="Nature">
        <title>Giant virus diversity and host interactions through global metagenomics.</title>
        <authorList>
            <person name="Schulz F."/>
            <person name="Roux S."/>
            <person name="Paez-Espino D."/>
            <person name="Jungbluth S."/>
            <person name="Walsh D.A."/>
            <person name="Denef V.J."/>
            <person name="McMahon K.D."/>
            <person name="Konstantinidis K.T."/>
            <person name="Eloe-Fadrosh E.A."/>
            <person name="Kyrpides N.C."/>
            <person name="Woyke T."/>
        </authorList>
    </citation>
    <scope>NUCLEOTIDE SEQUENCE</scope>
    <source>
        <strain evidence="2">GVMAG-M-3300023174-131</strain>
    </source>
</reference>
<feature type="transmembrane region" description="Helical" evidence="1">
    <location>
        <begin position="15"/>
        <end position="32"/>
    </location>
</feature>
<name>A0A6C0DB05_9ZZZZ</name>
<accession>A0A6C0DB05</accession>
<dbReference type="EMBL" id="MN739563">
    <property type="protein sequence ID" value="QHT13119.1"/>
    <property type="molecule type" value="Genomic_DNA"/>
</dbReference>
<proteinExistence type="predicted"/>
<evidence type="ECO:0000313" key="2">
    <source>
        <dbReference type="EMBL" id="QHT13119.1"/>
    </source>
</evidence>
<keyword evidence="1" id="KW-0812">Transmembrane</keyword>
<evidence type="ECO:0000256" key="1">
    <source>
        <dbReference type="SAM" id="Phobius"/>
    </source>
</evidence>
<keyword evidence="1" id="KW-1133">Transmembrane helix</keyword>
<sequence>MNSLKTQDSDKKKKIIKYLLFGLIVGISTRYIPQNTIQTKEIVMIGAIASISFGIIDMVSPSIAVK</sequence>